<dbReference type="InParanoid" id="W0RM17"/>
<sequence length="129" mass="13920">MRLELLPLIFGVVVALGGLALVFDSRVPDSELRVAERRRRARTERDRAGEGLIGVGIAALGAALIGRDAWAYGNIAVLAGVVCLAVGSWRNRQYLRELLFFRGAARRGRSADRPTDAPPPPPPPSAPLR</sequence>
<dbReference type="STRING" id="861299.J421_3965"/>
<dbReference type="RefSeq" id="WP_025412949.1">
    <property type="nucleotide sequence ID" value="NZ_CP007128.1"/>
</dbReference>
<protein>
    <recommendedName>
        <fullName evidence="5">Transmembrane protein</fullName>
    </recommendedName>
</protein>
<feature type="region of interest" description="Disordered" evidence="1">
    <location>
        <begin position="106"/>
        <end position="129"/>
    </location>
</feature>
<evidence type="ECO:0000256" key="2">
    <source>
        <dbReference type="SAM" id="Phobius"/>
    </source>
</evidence>
<evidence type="ECO:0000256" key="1">
    <source>
        <dbReference type="SAM" id="MobiDB-lite"/>
    </source>
</evidence>
<organism evidence="3 4">
    <name type="scientific">Gemmatirosa kalamazoonensis</name>
    <dbReference type="NCBI Taxonomy" id="861299"/>
    <lineage>
        <taxon>Bacteria</taxon>
        <taxon>Pseudomonadati</taxon>
        <taxon>Gemmatimonadota</taxon>
        <taxon>Gemmatimonadia</taxon>
        <taxon>Gemmatimonadales</taxon>
        <taxon>Gemmatimonadaceae</taxon>
        <taxon>Gemmatirosa</taxon>
    </lineage>
</organism>
<evidence type="ECO:0000313" key="3">
    <source>
        <dbReference type="EMBL" id="AHG91502.1"/>
    </source>
</evidence>
<keyword evidence="2" id="KW-0472">Membrane</keyword>
<dbReference type="EMBL" id="CP007128">
    <property type="protein sequence ID" value="AHG91502.1"/>
    <property type="molecule type" value="Genomic_DNA"/>
</dbReference>
<feature type="transmembrane region" description="Helical" evidence="2">
    <location>
        <begin position="71"/>
        <end position="89"/>
    </location>
</feature>
<feature type="transmembrane region" description="Helical" evidence="2">
    <location>
        <begin position="48"/>
        <end position="65"/>
    </location>
</feature>
<evidence type="ECO:0000313" key="4">
    <source>
        <dbReference type="Proteomes" id="UP000019151"/>
    </source>
</evidence>
<dbReference type="Proteomes" id="UP000019151">
    <property type="component" value="Chromosome"/>
</dbReference>
<feature type="transmembrane region" description="Helical" evidence="2">
    <location>
        <begin position="6"/>
        <end position="27"/>
    </location>
</feature>
<gene>
    <name evidence="3" type="ORF">J421_3965</name>
</gene>
<name>W0RM17_9BACT</name>
<proteinExistence type="predicted"/>
<keyword evidence="2" id="KW-0812">Transmembrane</keyword>
<evidence type="ECO:0008006" key="5">
    <source>
        <dbReference type="Google" id="ProtNLM"/>
    </source>
</evidence>
<dbReference type="AlphaFoldDB" id="W0RM17"/>
<dbReference type="HOGENOM" id="CLU_1945666_0_0_0"/>
<dbReference type="KEGG" id="gba:J421_3965"/>
<reference evidence="3 4" key="1">
    <citation type="journal article" date="2014" name="Genome Announc.">
        <title>Genome Sequence and Methylome of Soil Bacterium Gemmatirosa kalamazoonensis KBS708T, a Member of the Rarely Cultivated Gemmatimonadetes Phylum.</title>
        <authorList>
            <person name="Debruyn J.M."/>
            <person name="Radosevich M."/>
            <person name="Wommack K.E."/>
            <person name="Polson S.W."/>
            <person name="Hauser L.J."/>
            <person name="Fawaz M.N."/>
            <person name="Korlach J."/>
            <person name="Tsai Y.C."/>
        </authorList>
    </citation>
    <scope>NUCLEOTIDE SEQUENCE [LARGE SCALE GENOMIC DNA]</scope>
    <source>
        <strain evidence="3 4">KBS708</strain>
    </source>
</reference>
<keyword evidence="4" id="KW-1185">Reference proteome</keyword>
<feature type="compositionally biased region" description="Pro residues" evidence="1">
    <location>
        <begin position="116"/>
        <end position="129"/>
    </location>
</feature>
<accession>W0RM17</accession>
<keyword evidence="2" id="KW-1133">Transmembrane helix</keyword>